<dbReference type="Pfam" id="PF00196">
    <property type="entry name" value="GerE"/>
    <property type="match status" value="1"/>
</dbReference>
<organism evidence="5 6">
    <name type="scientific">Actinomadura craniellae</name>
    <dbReference type="NCBI Taxonomy" id="2231787"/>
    <lineage>
        <taxon>Bacteria</taxon>
        <taxon>Bacillati</taxon>
        <taxon>Actinomycetota</taxon>
        <taxon>Actinomycetes</taxon>
        <taxon>Streptosporangiales</taxon>
        <taxon>Thermomonosporaceae</taxon>
        <taxon>Actinomadura</taxon>
    </lineage>
</organism>
<dbReference type="PANTHER" id="PTHR16305:SF35">
    <property type="entry name" value="TRANSCRIPTIONAL ACTIVATOR DOMAIN"/>
    <property type="match status" value="1"/>
</dbReference>
<dbReference type="GO" id="GO:0004016">
    <property type="term" value="F:adenylate cyclase activity"/>
    <property type="evidence" value="ECO:0007669"/>
    <property type="project" value="TreeGrafter"/>
</dbReference>
<dbReference type="InterPro" id="IPR011990">
    <property type="entry name" value="TPR-like_helical_dom_sf"/>
</dbReference>
<dbReference type="SUPFAM" id="SSF48452">
    <property type="entry name" value="TPR-like"/>
    <property type="match status" value="1"/>
</dbReference>
<evidence type="ECO:0000313" key="6">
    <source>
        <dbReference type="Proteomes" id="UP000251891"/>
    </source>
</evidence>
<keyword evidence="2" id="KW-0067">ATP-binding</keyword>
<dbReference type="GO" id="GO:0003677">
    <property type="term" value="F:DNA binding"/>
    <property type="evidence" value="ECO:0007669"/>
    <property type="project" value="InterPro"/>
</dbReference>
<dbReference type="GO" id="GO:0005737">
    <property type="term" value="C:cytoplasm"/>
    <property type="evidence" value="ECO:0007669"/>
    <property type="project" value="TreeGrafter"/>
</dbReference>
<dbReference type="EMBL" id="QLYX01000020">
    <property type="protein sequence ID" value="RAY11235.1"/>
    <property type="molecule type" value="Genomic_DNA"/>
</dbReference>
<dbReference type="GO" id="GO:0005524">
    <property type="term" value="F:ATP binding"/>
    <property type="evidence" value="ECO:0007669"/>
    <property type="project" value="UniProtKB-KW"/>
</dbReference>
<evidence type="ECO:0000256" key="3">
    <source>
        <dbReference type="SAM" id="MobiDB-lite"/>
    </source>
</evidence>
<dbReference type="AlphaFoldDB" id="A0A365GWN5"/>
<proteinExistence type="predicted"/>
<evidence type="ECO:0000256" key="2">
    <source>
        <dbReference type="ARBA" id="ARBA00022840"/>
    </source>
</evidence>
<dbReference type="InterPro" id="IPR041664">
    <property type="entry name" value="AAA_16"/>
</dbReference>
<dbReference type="CDD" id="cd06170">
    <property type="entry name" value="LuxR_C_like"/>
    <property type="match status" value="1"/>
</dbReference>
<sequence length="911" mass="98206">MLRGRDHEVETLGALLDRARGGRGGALAVVGGPGMGKSALLEHAVRTASGFEVLGTRGNPPERSMPFAGLHRLLQPVARRIGDLTSQQAVTLAPVVGTGDPRDTDAFAVNVAVHRMLTVIAADRPVLCWMDDVQYLDPATLEALTFAARRLGGEPVVMLFAARDDRVGHLGGDPLAEIPRLRPAGLDDEVARRLLEDHLDGGVAEETAGELTDLAGGNPLALIDLARALTPRQLSGEDPPPAALPPRSRLRALYARRYRRLPADARWLTLLAAADERLTVETLTLAAAETGADLDALEAARTAGLIVLDGDAVTVPHRLIRSSLYAEAPLAERRAAHELLALVLDGERHRLRRALHRSATAEEDEGLAGELDRAASRARRTGDYADASRAGRRAAALTPAPERRAERLVAAATDAWLAGRPRRSRTLLRQVRPLATGPALRGLADLLHGTIELRDGTPAAGRQALLSAAGHLLESDRTLALTALTRAGEAACSAGDHVGYCEIADRVLALRGPAEPPAVELMFEHFAGLSAGFRGRHDEAAGPLRRVIELAGELDDCPSLVWGCVAALGLGDNPRARDLATRAVTAARELGSPALLPNALDFLSLVQFGQGHYPAAVATSLDGLRLARAAGQRNSAIDHLARLAVVAAMLGDRETALLRLRAVGDQPTARGLVRADGLSAWALACLDLIEDRHSDAAVRLRPLLGVRQVHPTVGMMAVPHFVEAAVHCGREEPAGRVLRIYERWARSTGCLVRQALAERCRALLAGDDTDAERHFQEALRLHHRTEAAFELAKTELLYGHRLRRGRRPKDARGHLRNALRTFEQHDADHWADRARSELRAAGESVQSEAEPALDTLTPQQLQISRLVSEGATNREIAAQLVLSPRTIDHHLRNIYAKLGIRSRVELSRHFQ</sequence>
<feature type="compositionally biased region" description="Low complexity" evidence="3">
    <location>
        <begin position="385"/>
        <end position="396"/>
    </location>
</feature>
<evidence type="ECO:0000259" key="4">
    <source>
        <dbReference type="PROSITE" id="PS50043"/>
    </source>
</evidence>
<dbReference type="PRINTS" id="PR00038">
    <property type="entry name" value="HTHLUXR"/>
</dbReference>
<evidence type="ECO:0000256" key="1">
    <source>
        <dbReference type="ARBA" id="ARBA00022741"/>
    </source>
</evidence>
<protein>
    <submittedName>
        <fullName evidence="5">Helix-turn-helix transcriptional regulator</fullName>
    </submittedName>
</protein>
<dbReference type="SMART" id="SM00421">
    <property type="entry name" value="HTH_LUXR"/>
    <property type="match status" value="1"/>
</dbReference>
<dbReference type="PANTHER" id="PTHR16305">
    <property type="entry name" value="TESTICULAR SOLUBLE ADENYLYL CYCLASE"/>
    <property type="match status" value="1"/>
</dbReference>
<dbReference type="InterPro" id="IPR016032">
    <property type="entry name" value="Sig_transdc_resp-reg_C-effctor"/>
</dbReference>
<dbReference type="PROSITE" id="PS50043">
    <property type="entry name" value="HTH_LUXR_2"/>
    <property type="match status" value="1"/>
</dbReference>
<dbReference type="PROSITE" id="PS00622">
    <property type="entry name" value="HTH_LUXR_1"/>
    <property type="match status" value="1"/>
</dbReference>
<accession>A0A365GWN5</accession>
<dbReference type="Pfam" id="PF13191">
    <property type="entry name" value="AAA_16"/>
    <property type="match status" value="1"/>
</dbReference>
<dbReference type="GO" id="GO:0006355">
    <property type="term" value="P:regulation of DNA-templated transcription"/>
    <property type="evidence" value="ECO:0007669"/>
    <property type="project" value="InterPro"/>
</dbReference>
<keyword evidence="1" id="KW-0547">Nucleotide-binding</keyword>
<gene>
    <name evidence="5" type="ORF">DPM19_31250</name>
</gene>
<dbReference type="InterPro" id="IPR000792">
    <property type="entry name" value="Tscrpt_reg_LuxR_C"/>
</dbReference>
<keyword evidence="6" id="KW-1185">Reference proteome</keyword>
<comment type="caution">
    <text evidence="5">The sequence shown here is derived from an EMBL/GenBank/DDBJ whole genome shotgun (WGS) entry which is preliminary data.</text>
</comment>
<dbReference type="InterPro" id="IPR027417">
    <property type="entry name" value="P-loop_NTPase"/>
</dbReference>
<reference evidence="5 6" key="1">
    <citation type="submission" date="2018-06" db="EMBL/GenBank/DDBJ databases">
        <title>Actinomadura craniellae sp. nov. isolated from marine sponge Craniella sp.</title>
        <authorList>
            <person name="Li L."/>
            <person name="Xu Q.H."/>
            <person name="Lin H.W."/>
            <person name="Lu Y.H."/>
        </authorList>
    </citation>
    <scope>NUCLEOTIDE SEQUENCE [LARGE SCALE GENOMIC DNA]</scope>
    <source>
        <strain evidence="5 6">LHW63021</strain>
    </source>
</reference>
<dbReference type="SUPFAM" id="SSF46894">
    <property type="entry name" value="C-terminal effector domain of the bipartite response regulators"/>
    <property type="match status" value="1"/>
</dbReference>
<dbReference type="SUPFAM" id="SSF52540">
    <property type="entry name" value="P-loop containing nucleoside triphosphate hydrolases"/>
    <property type="match status" value="1"/>
</dbReference>
<name>A0A365GWN5_9ACTN</name>
<dbReference type="Gene3D" id="1.10.10.10">
    <property type="entry name" value="Winged helix-like DNA-binding domain superfamily/Winged helix DNA-binding domain"/>
    <property type="match status" value="1"/>
</dbReference>
<feature type="region of interest" description="Disordered" evidence="3">
    <location>
        <begin position="378"/>
        <end position="399"/>
    </location>
</feature>
<feature type="domain" description="HTH luxR-type" evidence="4">
    <location>
        <begin position="849"/>
        <end position="911"/>
    </location>
</feature>
<evidence type="ECO:0000313" key="5">
    <source>
        <dbReference type="EMBL" id="RAY11235.1"/>
    </source>
</evidence>
<dbReference type="Proteomes" id="UP000251891">
    <property type="component" value="Unassembled WGS sequence"/>
</dbReference>
<dbReference type="Gene3D" id="1.25.40.10">
    <property type="entry name" value="Tetratricopeptide repeat domain"/>
    <property type="match status" value="1"/>
</dbReference>
<dbReference type="InterPro" id="IPR036388">
    <property type="entry name" value="WH-like_DNA-bd_sf"/>
</dbReference>